<evidence type="ECO:0000259" key="6">
    <source>
        <dbReference type="PROSITE" id="PS51790"/>
    </source>
</evidence>
<dbReference type="GO" id="GO:0046872">
    <property type="term" value="F:metal ion binding"/>
    <property type="evidence" value="ECO:0007669"/>
    <property type="project" value="UniProtKB-KW"/>
</dbReference>
<keyword evidence="5" id="KW-0560">Oxidoreductase</keyword>
<feature type="domain" description="MsrB" evidence="6">
    <location>
        <begin position="21"/>
        <end position="133"/>
    </location>
</feature>
<dbReference type="SUPFAM" id="SSF51316">
    <property type="entry name" value="Mss4-like"/>
    <property type="match status" value="1"/>
</dbReference>
<keyword evidence="3" id="KW-0479">Metal-binding</keyword>
<dbReference type="PANTHER" id="PTHR46081">
    <property type="entry name" value="PEPTIDE METHIONINE SULFOXIDE REDUCTASE 2"/>
    <property type="match status" value="1"/>
</dbReference>
<dbReference type="InterPro" id="IPR002579">
    <property type="entry name" value="Met_Sox_Rdtase_MsrB_dom"/>
</dbReference>
<dbReference type="GO" id="GO:0030091">
    <property type="term" value="P:protein repair"/>
    <property type="evidence" value="ECO:0007669"/>
    <property type="project" value="InterPro"/>
</dbReference>
<evidence type="ECO:0000256" key="4">
    <source>
        <dbReference type="ARBA" id="ARBA00022833"/>
    </source>
</evidence>
<evidence type="ECO:0000256" key="5">
    <source>
        <dbReference type="ARBA" id="ARBA00023002"/>
    </source>
</evidence>
<sequence length="133" mass="14809">MAASRASSTSTTRSFKIEKSEAEWKQILGPQKYRVLRQGGTERPGSHEYDKMYPKDGFFKCAACDFPLYTANSKFKSSCGWPCFDQVIYTKEHGCHVGVKGEGGAVEIICNNCGSHLGHVFYGEGCTKNNERH</sequence>
<evidence type="ECO:0000256" key="3">
    <source>
        <dbReference type="ARBA" id="ARBA00022723"/>
    </source>
</evidence>
<dbReference type="Pfam" id="PF01641">
    <property type="entry name" value="SelR"/>
    <property type="match status" value="1"/>
</dbReference>
<proteinExistence type="inferred from homology"/>
<dbReference type="AlphaFoldDB" id="A0A7S0FZ27"/>
<dbReference type="InterPro" id="IPR011057">
    <property type="entry name" value="Mss4-like_sf"/>
</dbReference>
<comment type="cofactor">
    <cofactor evidence="1">
        <name>Zn(2+)</name>
        <dbReference type="ChEBI" id="CHEBI:29105"/>
    </cofactor>
</comment>
<gene>
    <name evidence="7" type="ORF">PBAH0796_LOCUS33113</name>
</gene>
<dbReference type="InterPro" id="IPR028427">
    <property type="entry name" value="Met_Sox_Rdtase_MsrB"/>
</dbReference>
<evidence type="ECO:0000256" key="1">
    <source>
        <dbReference type="ARBA" id="ARBA00001947"/>
    </source>
</evidence>
<keyword evidence="4" id="KW-0862">Zinc</keyword>
<dbReference type="PROSITE" id="PS51790">
    <property type="entry name" value="MSRB"/>
    <property type="match status" value="1"/>
</dbReference>
<name>A0A7S0FZ27_9DINO</name>
<dbReference type="EMBL" id="HBEG01054349">
    <property type="protein sequence ID" value="CAD8389627.1"/>
    <property type="molecule type" value="Transcribed_RNA"/>
</dbReference>
<evidence type="ECO:0000313" key="7">
    <source>
        <dbReference type="EMBL" id="CAD8389627.1"/>
    </source>
</evidence>
<dbReference type="GO" id="GO:0033743">
    <property type="term" value="F:peptide-methionine (R)-S-oxide reductase activity"/>
    <property type="evidence" value="ECO:0007669"/>
    <property type="project" value="InterPro"/>
</dbReference>
<dbReference type="Gene3D" id="2.170.150.20">
    <property type="entry name" value="Peptide methionine sulfoxide reductase"/>
    <property type="match status" value="1"/>
</dbReference>
<comment type="similarity">
    <text evidence="2">Belongs to the MsrB Met sulfoxide reductase family.</text>
</comment>
<protein>
    <recommendedName>
        <fullName evidence="6">MsrB domain-containing protein</fullName>
    </recommendedName>
</protein>
<reference evidence="7" key="1">
    <citation type="submission" date="2021-01" db="EMBL/GenBank/DDBJ databases">
        <authorList>
            <person name="Corre E."/>
            <person name="Pelletier E."/>
            <person name="Niang G."/>
            <person name="Scheremetjew M."/>
            <person name="Finn R."/>
            <person name="Kale V."/>
            <person name="Holt S."/>
            <person name="Cochrane G."/>
            <person name="Meng A."/>
            <person name="Brown T."/>
            <person name="Cohen L."/>
        </authorList>
    </citation>
    <scope>NUCLEOTIDE SEQUENCE</scope>
    <source>
        <strain evidence="7">Pbaha01</strain>
    </source>
</reference>
<evidence type="ECO:0000256" key="2">
    <source>
        <dbReference type="ARBA" id="ARBA00007174"/>
    </source>
</evidence>
<organism evidence="7">
    <name type="scientific">Pyrodinium bahamense</name>
    <dbReference type="NCBI Taxonomy" id="73915"/>
    <lineage>
        <taxon>Eukaryota</taxon>
        <taxon>Sar</taxon>
        <taxon>Alveolata</taxon>
        <taxon>Dinophyceae</taxon>
        <taxon>Gonyaulacales</taxon>
        <taxon>Pyrocystaceae</taxon>
        <taxon>Pyrodinium</taxon>
    </lineage>
</organism>
<dbReference type="GO" id="GO:0006979">
    <property type="term" value="P:response to oxidative stress"/>
    <property type="evidence" value="ECO:0007669"/>
    <property type="project" value="InterPro"/>
</dbReference>
<dbReference type="PANTHER" id="PTHR46081:SF8">
    <property type="entry name" value="PEPTIDE METHIONINE SULFOXIDE REDUCTASE 2"/>
    <property type="match status" value="1"/>
</dbReference>
<accession>A0A7S0FZ27</accession>